<dbReference type="AlphaFoldDB" id="A0A0R1VU16"/>
<comment type="caution">
    <text evidence="1">The sequence shown here is derived from an EMBL/GenBank/DDBJ whole genome shotgun (WGS) entry which is preliminary data.</text>
</comment>
<dbReference type="EMBL" id="AZFY01000053">
    <property type="protein sequence ID" value="KRM09246.1"/>
    <property type="molecule type" value="Genomic_DNA"/>
</dbReference>
<keyword evidence="2" id="KW-1185">Reference proteome</keyword>
<dbReference type="Proteomes" id="UP000051966">
    <property type="component" value="Unassembled WGS sequence"/>
</dbReference>
<accession>A0A0R1VU16</accession>
<sequence>MNWMATQSKRSLSAQFRKIQEQIDNSKSGKIVANTKLNGNQHRFRIQSHGNSIDFNGPEWLVDSFRQANMNGRQLEDKYPAHKKFFERIAGLNWTWIDQMPLDSDRIDRLLKLNDRALNQVFVDTLIQNNHQLLNQNLDDLASALDSGHAKQVKIIKRLIYESRDNYIVLFNVLFSILEMVTVQKYGQSRTATWNYNPSLNEIKRINEQIKTDRHKQFGRLLELNELDVLSGLYKFFDFNSYRLETMPYSRHTVEHGKFDPNNYTFTEFMQLVLLSRNIAVSLKADQ</sequence>
<dbReference type="PATRIC" id="fig|1423743.5.peg.2801"/>
<reference evidence="1 2" key="1">
    <citation type="journal article" date="2015" name="Genome Announc.">
        <title>Expanding the biotechnology potential of lactobacilli through comparative genomics of 213 strains and associated genera.</title>
        <authorList>
            <person name="Sun Z."/>
            <person name="Harris H.M."/>
            <person name="McCann A."/>
            <person name="Guo C."/>
            <person name="Argimon S."/>
            <person name="Zhang W."/>
            <person name="Yang X."/>
            <person name="Jeffery I.B."/>
            <person name="Cooney J.C."/>
            <person name="Kagawa T.F."/>
            <person name="Liu W."/>
            <person name="Song Y."/>
            <person name="Salvetti E."/>
            <person name="Wrobel A."/>
            <person name="Rasinkangas P."/>
            <person name="Parkhill J."/>
            <person name="Rea M.C."/>
            <person name="O'Sullivan O."/>
            <person name="Ritari J."/>
            <person name="Douillard F.P."/>
            <person name="Paul Ross R."/>
            <person name="Yang R."/>
            <person name="Briner A.E."/>
            <person name="Felis G.E."/>
            <person name="de Vos W.M."/>
            <person name="Barrangou R."/>
            <person name="Klaenhammer T.R."/>
            <person name="Caufield P.W."/>
            <person name="Cui Y."/>
            <person name="Zhang H."/>
            <person name="O'Toole P.W."/>
        </authorList>
    </citation>
    <scope>NUCLEOTIDE SEQUENCE [LARGE SCALE GENOMIC DNA]</scope>
    <source>
        <strain evidence="1 2">DSM 18382</strain>
    </source>
</reference>
<protein>
    <submittedName>
        <fullName evidence="1">Uncharacterized protein</fullName>
    </submittedName>
</protein>
<gene>
    <name evidence="1" type="ORF">FD41_GL002724</name>
</gene>
<evidence type="ECO:0000313" key="1">
    <source>
        <dbReference type="EMBL" id="KRM09246.1"/>
    </source>
</evidence>
<proteinExistence type="predicted"/>
<evidence type="ECO:0000313" key="2">
    <source>
        <dbReference type="Proteomes" id="UP000051966"/>
    </source>
</evidence>
<organism evidence="1 2">
    <name type="scientific">Lentilactobacillus farraginis DSM 18382 = JCM 14108</name>
    <dbReference type="NCBI Taxonomy" id="1423743"/>
    <lineage>
        <taxon>Bacteria</taxon>
        <taxon>Bacillati</taxon>
        <taxon>Bacillota</taxon>
        <taxon>Bacilli</taxon>
        <taxon>Lactobacillales</taxon>
        <taxon>Lactobacillaceae</taxon>
        <taxon>Lentilactobacillus</taxon>
    </lineage>
</organism>
<name>A0A0R1VU16_9LACO</name>